<evidence type="ECO:0000256" key="1">
    <source>
        <dbReference type="ARBA" id="ARBA00001974"/>
    </source>
</evidence>
<feature type="domain" description="FAD/NAD(P)-binding" evidence="5">
    <location>
        <begin position="3"/>
        <end position="282"/>
    </location>
</feature>
<organism evidence="6 7">
    <name type="scientific">Paenibacillus whitsoniae</name>
    <dbReference type="NCBI Taxonomy" id="2496558"/>
    <lineage>
        <taxon>Bacteria</taxon>
        <taxon>Bacillati</taxon>
        <taxon>Bacillota</taxon>
        <taxon>Bacilli</taxon>
        <taxon>Bacillales</taxon>
        <taxon>Paenibacillaceae</taxon>
        <taxon>Paenibacillus</taxon>
    </lineage>
</organism>
<gene>
    <name evidence="6" type="ORF">EJQ19_14325</name>
</gene>
<evidence type="ECO:0000256" key="4">
    <source>
        <dbReference type="ARBA" id="ARBA00023002"/>
    </source>
</evidence>
<sequence length="301" mass="32495">MIYDCAIIGGGPAGLNAALVLGRARRTVALCDNNRPRNRVTHASHGFITQDGVTPSEFRRKAYADVLKYPSVQHYAVPVTEIIKEQGTFTVVVEGSEPIRARKVLLAVGLDETLPDLPGVGDVYGTSVFHCPYCDGWELRDQALIAIGDHPRIFHIAKLLFGWSRDVVICTNGTQVLDDEQKRQLSAKGIRVTEQRVAALHSEQGKLTEVEWTDGTRLARSGGFVMPQWTPHTVRFASLGFDTNEWGGIKTNELGESSVPGLFAAGEAATGMGAQLITAAASGSMAAMGVNTALMEEAFQE</sequence>
<accession>A0A3S0AP58</accession>
<dbReference type="Pfam" id="PF07992">
    <property type="entry name" value="Pyr_redox_2"/>
    <property type="match status" value="1"/>
</dbReference>
<dbReference type="OrthoDB" id="9806179at2"/>
<keyword evidence="4" id="KW-0560">Oxidoreductase</keyword>
<dbReference type="Proteomes" id="UP000276128">
    <property type="component" value="Unassembled WGS sequence"/>
</dbReference>
<dbReference type="InterPro" id="IPR050097">
    <property type="entry name" value="Ferredoxin-NADP_redctase_2"/>
</dbReference>
<keyword evidence="3" id="KW-0285">Flavoprotein</keyword>
<dbReference type="InterPro" id="IPR023753">
    <property type="entry name" value="FAD/NAD-binding_dom"/>
</dbReference>
<dbReference type="EMBL" id="RXHU01000040">
    <property type="protein sequence ID" value="RTE09036.1"/>
    <property type="molecule type" value="Genomic_DNA"/>
</dbReference>
<keyword evidence="7" id="KW-1185">Reference proteome</keyword>
<evidence type="ECO:0000256" key="3">
    <source>
        <dbReference type="ARBA" id="ARBA00022630"/>
    </source>
</evidence>
<proteinExistence type="predicted"/>
<dbReference type="PANTHER" id="PTHR48105">
    <property type="entry name" value="THIOREDOXIN REDUCTASE 1-RELATED-RELATED"/>
    <property type="match status" value="1"/>
</dbReference>
<dbReference type="RefSeq" id="WP_126141916.1">
    <property type="nucleotide sequence ID" value="NZ_RXHU01000040.1"/>
</dbReference>
<dbReference type="AlphaFoldDB" id="A0A3S0AP58"/>
<comment type="cofactor">
    <cofactor evidence="1">
        <name>FAD</name>
        <dbReference type="ChEBI" id="CHEBI:57692"/>
    </cofactor>
</comment>
<dbReference type="PRINTS" id="PR00469">
    <property type="entry name" value="PNDRDTASEII"/>
</dbReference>
<dbReference type="InterPro" id="IPR036188">
    <property type="entry name" value="FAD/NAD-bd_sf"/>
</dbReference>
<evidence type="ECO:0000259" key="5">
    <source>
        <dbReference type="Pfam" id="PF07992"/>
    </source>
</evidence>
<comment type="caution">
    <text evidence="6">The sequence shown here is derived from an EMBL/GenBank/DDBJ whole genome shotgun (WGS) entry which is preliminary data.</text>
</comment>
<reference evidence="6 7" key="1">
    <citation type="submission" date="2018-12" db="EMBL/GenBank/DDBJ databases">
        <title>Bacillus ochoae sp. nov., Paenibacillus whitsoniae sp. nov., Paenibacillus spiritus sp. nov. Isolated from the Mars Exploration Rover during spacecraft assembly.</title>
        <authorList>
            <person name="Seuylemezian A."/>
            <person name="Vaishampayan P."/>
        </authorList>
    </citation>
    <scope>NUCLEOTIDE SEQUENCE [LARGE SCALE GENOMIC DNA]</scope>
    <source>
        <strain evidence="6 7">MER 54</strain>
    </source>
</reference>
<name>A0A3S0AP58_9BACL</name>
<evidence type="ECO:0000256" key="2">
    <source>
        <dbReference type="ARBA" id="ARBA00011738"/>
    </source>
</evidence>
<dbReference type="GO" id="GO:0016491">
    <property type="term" value="F:oxidoreductase activity"/>
    <property type="evidence" value="ECO:0007669"/>
    <property type="project" value="UniProtKB-KW"/>
</dbReference>
<dbReference type="Gene3D" id="3.50.50.60">
    <property type="entry name" value="FAD/NAD(P)-binding domain"/>
    <property type="match status" value="2"/>
</dbReference>
<evidence type="ECO:0000313" key="6">
    <source>
        <dbReference type="EMBL" id="RTE09036.1"/>
    </source>
</evidence>
<protein>
    <submittedName>
        <fullName evidence="6">NAD(P)/FAD-dependent oxidoreductase</fullName>
    </submittedName>
</protein>
<comment type="subunit">
    <text evidence="2">Homodimer.</text>
</comment>
<dbReference type="SUPFAM" id="SSF51905">
    <property type="entry name" value="FAD/NAD(P)-binding domain"/>
    <property type="match status" value="1"/>
</dbReference>
<evidence type="ECO:0000313" key="7">
    <source>
        <dbReference type="Proteomes" id="UP000276128"/>
    </source>
</evidence>
<dbReference type="PRINTS" id="PR00368">
    <property type="entry name" value="FADPNR"/>
</dbReference>